<evidence type="ECO:0000256" key="3">
    <source>
        <dbReference type="ARBA" id="ARBA00007282"/>
    </source>
</evidence>
<gene>
    <name evidence="10" type="ORF">PHACADRAFT_185976</name>
</gene>
<dbReference type="EMBL" id="JH930474">
    <property type="protein sequence ID" value="EKM53280.1"/>
    <property type="molecule type" value="Genomic_DNA"/>
</dbReference>
<evidence type="ECO:0000256" key="2">
    <source>
        <dbReference type="ARBA" id="ARBA00005179"/>
    </source>
</evidence>
<proteinExistence type="inferred from homology"/>
<feature type="transmembrane region" description="Helical" evidence="8">
    <location>
        <begin position="38"/>
        <end position="58"/>
    </location>
</feature>
<dbReference type="Proteomes" id="UP000008370">
    <property type="component" value="Unassembled WGS sequence"/>
</dbReference>
<dbReference type="AlphaFoldDB" id="K5W2E4"/>
<evidence type="ECO:0000256" key="6">
    <source>
        <dbReference type="ARBA" id="ARBA00022989"/>
    </source>
</evidence>
<comment type="subcellular location">
    <subcellularLocation>
        <location evidence="1">Membrane</location>
        <topology evidence="1">Multi-pass membrane protein</topology>
    </subcellularLocation>
</comment>
<feature type="domain" description="Wax synthase" evidence="9">
    <location>
        <begin position="247"/>
        <end position="326"/>
    </location>
</feature>
<keyword evidence="4" id="KW-0808">Transferase</keyword>
<dbReference type="KEGG" id="pco:PHACADRAFT_185976"/>
<dbReference type="RefSeq" id="XP_007397972.1">
    <property type="nucleotide sequence ID" value="XM_007397910.1"/>
</dbReference>
<dbReference type="GO" id="GO:0006629">
    <property type="term" value="P:lipid metabolic process"/>
    <property type="evidence" value="ECO:0007669"/>
    <property type="project" value="InterPro"/>
</dbReference>
<dbReference type="PANTHER" id="PTHR31595:SF57">
    <property type="entry name" value="OS04G0481900 PROTEIN"/>
    <property type="match status" value="1"/>
</dbReference>
<name>K5W2E4_PHACS</name>
<feature type="transmembrane region" description="Helical" evidence="8">
    <location>
        <begin position="12"/>
        <end position="31"/>
    </location>
</feature>
<dbReference type="InParanoid" id="K5W2E4"/>
<keyword evidence="5 8" id="KW-0812">Transmembrane</keyword>
<evidence type="ECO:0000256" key="8">
    <source>
        <dbReference type="SAM" id="Phobius"/>
    </source>
</evidence>
<accession>K5W2E4</accession>
<organism evidence="10 11">
    <name type="scientific">Phanerochaete carnosa (strain HHB-10118-sp)</name>
    <name type="common">White-rot fungus</name>
    <name type="synonym">Peniophora carnosa</name>
    <dbReference type="NCBI Taxonomy" id="650164"/>
    <lineage>
        <taxon>Eukaryota</taxon>
        <taxon>Fungi</taxon>
        <taxon>Dikarya</taxon>
        <taxon>Basidiomycota</taxon>
        <taxon>Agaricomycotina</taxon>
        <taxon>Agaricomycetes</taxon>
        <taxon>Polyporales</taxon>
        <taxon>Phanerochaetaceae</taxon>
        <taxon>Phanerochaete</taxon>
    </lineage>
</organism>
<feature type="transmembrane region" description="Helical" evidence="8">
    <location>
        <begin position="320"/>
        <end position="340"/>
    </location>
</feature>
<evidence type="ECO:0000259" key="9">
    <source>
        <dbReference type="Pfam" id="PF13813"/>
    </source>
</evidence>
<evidence type="ECO:0000256" key="5">
    <source>
        <dbReference type="ARBA" id="ARBA00022692"/>
    </source>
</evidence>
<dbReference type="GO" id="GO:0016020">
    <property type="term" value="C:membrane"/>
    <property type="evidence" value="ECO:0007669"/>
    <property type="project" value="UniProtKB-SubCell"/>
</dbReference>
<evidence type="ECO:0000313" key="10">
    <source>
        <dbReference type="EMBL" id="EKM53280.1"/>
    </source>
</evidence>
<sequence>MNPRYRKPLTWGNLSGALVYLVPYLFMCYLARRKDTRPIRLLLLPTILAMVIRGTYYYDWFEPRYYFFTWIRALLGITVAVQSVDLAFSAKGRLKIGETELPPLYGDSRTSGEQTQCSGLLPHWALEAFDVAFALRGIGWQFGKGASFPKDARSLQRGAFLKATALTFVKNYLVLDFVIGVIQQLPGVGSTAGGSMFYTSLPSFPRYVASTLIFFISGAAMTAGFETLYALGTLIGVGILGQSPAAWPPLTANPFATESLSDLWAKRWHQTLRRTFMVMGGIPLGWVAGRPGVVIGAFVASGLFHELGAYALGRGMDHRVTLFFTLQGVAVLLESLWFGITGRKVSGWAGRLWAYLVMVPSGQMCLDAWFNRGLGGSLFIPKFMSPAQSLIIPAAKQFLGRL</sequence>
<comment type="similarity">
    <text evidence="3">Belongs to the wax synthase family.</text>
</comment>
<dbReference type="GO" id="GO:0008374">
    <property type="term" value="F:O-acyltransferase activity"/>
    <property type="evidence" value="ECO:0007669"/>
    <property type="project" value="InterPro"/>
</dbReference>
<dbReference type="HOGENOM" id="CLU_034105_1_0_1"/>
<dbReference type="Pfam" id="PF13813">
    <property type="entry name" value="MBOAT_2"/>
    <property type="match status" value="1"/>
</dbReference>
<reference evidence="10 11" key="1">
    <citation type="journal article" date="2012" name="BMC Genomics">
        <title>Comparative genomics of the white-rot fungi, Phanerochaete carnosa and P. chrysosporium, to elucidate the genetic basis of the distinct wood types they colonize.</title>
        <authorList>
            <person name="Suzuki H."/>
            <person name="MacDonald J."/>
            <person name="Syed K."/>
            <person name="Salamov A."/>
            <person name="Hori C."/>
            <person name="Aerts A."/>
            <person name="Henrissat B."/>
            <person name="Wiebenga A."/>
            <person name="vanKuyk P.A."/>
            <person name="Barry K."/>
            <person name="Lindquist E."/>
            <person name="LaButti K."/>
            <person name="Lapidus A."/>
            <person name="Lucas S."/>
            <person name="Coutinho P."/>
            <person name="Gong Y."/>
            <person name="Samejima M."/>
            <person name="Mahadevan R."/>
            <person name="Abou-Zaid M."/>
            <person name="de Vries R.P."/>
            <person name="Igarashi K."/>
            <person name="Yadav J.S."/>
            <person name="Grigoriev I.V."/>
            <person name="Master E.R."/>
        </authorList>
    </citation>
    <scope>NUCLEOTIDE SEQUENCE [LARGE SCALE GENOMIC DNA]</scope>
    <source>
        <strain evidence="10 11">HHB-10118-sp</strain>
    </source>
</reference>
<dbReference type="OrthoDB" id="1077582at2759"/>
<evidence type="ECO:0000313" key="11">
    <source>
        <dbReference type="Proteomes" id="UP000008370"/>
    </source>
</evidence>
<keyword evidence="7 8" id="KW-0472">Membrane</keyword>
<keyword evidence="11" id="KW-1185">Reference proteome</keyword>
<comment type="pathway">
    <text evidence="2">Secondary metabolite biosynthesis.</text>
</comment>
<keyword evidence="6 8" id="KW-1133">Transmembrane helix</keyword>
<dbReference type="InterPro" id="IPR044851">
    <property type="entry name" value="Wax_synthase"/>
</dbReference>
<dbReference type="GeneID" id="18910321"/>
<feature type="transmembrane region" description="Helical" evidence="8">
    <location>
        <begin position="70"/>
        <end position="88"/>
    </location>
</feature>
<evidence type="ECO:0000256" key="4">
    <source>
        <dbReference type="ARBA" id="ARBA00022679"/>
    </source>
</evidence>
<evidence type="ECO:0000256" key="1">
    <source>
        <dbReference type="ARBA" id="ARBA00004141"/>
    </source>
</evidence>
<dbReference type="PANTHER" id="PTHR31595">
    <property type="entry name" value="LONG-CHAIN-ALCOHOL O-FATTY-ACYLTRANSFERASE 3-RELATED"/>
    <property type="match status" value="1"/>
</dbReference>
<evidence type="ECO:0000256" key="7">
    <source>
        <dbReference type="ARBA" id="ARBA00023136"/>
    </source>
</evidence>
<feature type="transmembrane region" description="Helical" evidence="8">
    <location>
        <begin position="204"/>
        <end position="223"/>
    </location>
</feature>
<protein>
    <recommendedName>
        <fullName evidence="9">Wax synthase domain-containing protein</fullName>
    </recommendedName>
</protein>
<dbReference type="InterPro" id="IPR032805">
    <property type="entry name" value="Wax_synthase_dom"/>
</dbReference>